<dbReference type="KEGG" id="hrr:HZS55_08185"/>
<dbReference type="PROSITE" id="PS51387">
    <property type="entry name" value="FAD_PCMH"/>
    <property type="match status" value="1"/>
</dbReference>
<dbReference type="InterPro" id="IPR016167">
    <property type="entry name" value="FAD-bd_PCMH_sub1"/>
</dbReference>
<accession>A0A7D5SXI2</accession>
<dbReference type="GO" id="GO:0071949">
    <property type="term" value="F:FAD binding"/>
    <property type="evidence" value="ECO:0007669"/>
    <property type="project" value="InterPro"/>
</dbReference>
<dbReference type="RefSeq" id="WP_179911200.1">
    <property type="nucleotide sequence ID" value="NZ_CP058910.1"/>
</dbReference>
<evidence type="ECO:0000313" key="5">
    <source>
        <dbReference type="EMBL" id="QLH77271.1"/>
    </source>
</evidence>
<dbReference type="GeneID" id="56077834"/>
<dbReference type="InterPro" id="IPR016166">
    <property type="entry name" value="FAD-bd_PCMH"/>
</dbReference>
<organism evidence="5 6">
    <name type="scientific">Halosimplex rubrum</name>
    <dbReference type="NCBI Taxonomy" id="869889"/>
    <lineage>
        <taxon>Archaea</taxon>
        <taxon>Methanobacteriati</taxon>
        <taxon>Methanobacteriota</taxon>
        <taxon>Stenosarchaea group</taxon>
        <taxon>Halobacteria</taxon>
        <taxon>Halobacteriales</taxon>
        <taxon>Haloarculaceae</taxon>
        <taxon>Halosimplex</taxon>
    </lineage>
</organism>
<dbReference type="InterPro" id="IPR005107">
    <property type="entry name" value="CO_DH_flav_C"/>
</dbReference>
<dbReference type="SUPFAM" id="SSF56176">
    <property type="entry name" value="FAD-binding/transporter-associated domain-like"/>
    <property type="match status" value="1"/>
</dbReference>
<evidence type="ECO:0000256" key="2">
    <source>
        <dbReference type="ARBA" id="ARBA00022827"/>
    </source>
</evidence>
<dbReference type="EMBL" id="CP058910">
    <property type="protein sequence ID" value="QLH77271.1"/>
    <property type="molecule type" value="Genomic_DNA"/>
</dbReference>
<protein>
    <submittedName>
        <fullName evidence="5">FAD binding domain-containing protein</fullName>
    </submittedName>
</protein>
<proteinExistence type="predicted"/>
<keyword evidence="6" id="KW-1185">Reference proteome</keyword>
<dbReference type="InterPro" id="IPR036683">
    <property type="entry name" value="CO_DH_flav_C_dom_sf"/>
</dbReference>
<dbReference type="Gene3D" id="3.30.390.50">
    <property type="entry name" value="CO dehydrogenase flavoprotein, C-terminal domain"/>
    <property type="match status" value="1"/>
</dbReference>
<dbReference type="InterPro" id="IPR051312">
    <property type="entry name" value="Diverse_Substr_Oxidored"/>
</dbReference>
<dbReference type="Gene3D" id="3.30.43.10">
    <property type="entry name" value="Uridine Diphospho-n-acetylenolpyruvylglucosamine Reductase, domain 2"/>
    <property type="match status" value="1"/>
</dbReference>
<dbReference type="SUPFAM" id="SSF55447">
    <property type="entry name" value="CO dehydrogenase flavoprotein C-terminal domain-like"/>
    <property type="match status" value="1"/>
</dbReference>
<dbReference type="OrthoDB" id="19205at2157"/>
<name>A0A7D5SXI2_9EURY</name>
<dbReference type="Proteomes" id="UP000509667">
    <property type="component" value="Chromosome"/>
</dbReference>
<dbReference type="AlphaFoldDB" id="A0A7D5SXI2"/>
<reference evidence="5 6" key="1">
    <citation type="submission" date="2020-07" db="EMBL/GenBank/DDBJ databases">
        <title>Halosimplex pelagicum sp. nov. and Halosimplex rubrum sp. nov., isolated from salted brown alga Laminaria, and emended description of the genus Halosimplex.</title>
        <authorList>
            <person name="Cui H."/>
        </authorList>
    </citation>
    <scope>NUCLEOTIDE SEQUENCE [LARGE SCALE GENOMIC DNA]</scope>
    <source>
        <strain evidence="5 6">R27</strain>
    </source>
</reference>
<dbReference type="SMART" id="SM01092">
    <property type="entry name" value="CO_deh_flav_C"/>
    <property type="match status" value="1"/>
</dbReference>
<dbReference type="InterPro" id="IPR036318">
    <property type="entry name" value="FAD-bd_PCMH-like_sf"/>
</dbReference>
<evidence type="ECO:0000256" key="1">
    <source>
        <dbReference type="ARBA" id="ARBA00022630"/>
    </source>
</evidence>
<dbReference type="GO" id="GO:0016491">
    <property type="term" value="F:oxidoreductase activity"/>
    <property type="evidence" value="ECO:0007669"/>
    <property type="project" value="UniProtKB-KW"/>
</dbReference>
<dbReference type="Gene3D" id="3.30.465.10">
    <property type="match status" value="1"/>
</dbReference>
<dbReference type="Pfam" id="PF03450">
    <property type="entry name" value="CO_deh_flav_C"/>
    <property type="match status" value="1"/>
</dbReference>
<keyword evidence="3" id="KW-0560">Oxidoreductase</keyword>
<keyword evidence="1" id="KW-0285">Flavoprotein</keyword>
<dbReference type="PANTHER" id="PTHR42659:SF2">
    <property type="entry name" value="XANTHINE DEHYDROGENASE SUBUNIT C-RELATED"/>
    <property type="match status" value="1"/>
</dbReference>
<keyword evidence="2" id="KW-0274">FAD</keyword>
<dbReference type="PANTHER" id="PTHR42659">
    <property type="entry name" value="XANTHINE DEHYDROGENASE SUBUNIT C-RELATED"/>
    <property type="match status" value="1"/>
</dbReference>
<feature type="domain" description="FAD-binding PCMH-type" evidence="4">
    <location>
        <begin position="9"/>
        <end position="184"/>
    </location>
</feature>
<evidence type="ECO:0000259" key="4">
    <source>
        <dbReference type="PROSITE" id="PS51387"/>
    </source>
</evidence>
<dbReference type="InterPro" id="IPR002346">
    <property type="entry name" value="Mopterin_DH_FAD-bd"/>
</dbReference>
<sequence length="298" mass="30481">MTDGTADATGRSEADYYRPETVEAACRRLRDADGRVRIVAGGQTLLPLVRQGLVDADAFVDVSAVPGLSGVTVEDGRATVGATTTYAELADHGLADRVAALGEACAVVADRQVRTLGTVGGAVAHGDPTFDLLAPLRALDADVGLAGPDGRRRVPLSEFLIGHLRTDRHEGELVTDVTFDRPDPERSGSAYERHAAAGSGRATAGVAAVVTLVDGAVETARVACSAVADTPVRAHAVEGDLTGEAASAEAVAAASERAPADIDPIDDEAGSPAYKRRLVATLTERSLLSAIGRAGGSP</sequence>
<gene>
    <name evidence="5" type="ORF">HZS55_08185</name>
</gene>
<dbReference type="InterPro" id="IPR016169">
    <property type="entry name" value="FAD-bd_PCMH_sub2"/>
</dbReference>
<evidence type="ECO:0000256" key="3">
    <source>
        <dbReference type="ARBA" id="ARBA00023002"/>
    </source>
</evidence>
<evidence type="ECO:0000313" key="6">
    <source>
        <dbReference type="Proteomes" id="UP000509667"/>
    </source>
</evidence>
<dbReference type="Pfam" id="PF00941">
    <property type="entry name" value="FAD_binding_5"/>
    <property type="match status" value="1"/>
</dbReference>